<dbReference type="SUPFAM" id="SSF47473">
    <property type="entry name" value="EF-hand"/>
    <property type="match status" value="1"/>
</dbReference>
<evidence type="ECO:0000256" key="1">
    <source>
        <dbReference type="ARBA" id="ARBA00022723"/>
    </source>
</evidence>
<dbReference type="InterPro" id="IPR002048">
    <property type="entry name" value="EF_hand_dom"/>
</dbReference>
<dbReference type="Proteomes" id="UP000017127">
    <property type="component" value="Unassembled WGS sequence"/>
</dbReference>
<dbReference type="InterPro" id="IPR018247">
    <property type="entry name" value="EF_Hand_1_Ca_BS"/>
</dbReference>
<sequence>MNSEGFGFEVSEAAKELLSPEKLEQLKQSFAQIDSNHDGKIVLEEYLQYLLEQEKEKLIKQFKHLDANQDGCIEFEEFLMAIEPDYNILKKFREFDTDGDGLLSFQEALKIADQLYLPVETEELKVLLQQADQNGDEQVTFYEFLGAIIQFGFQ</sequence>
<dbReference type="FunFam" id="1.10.238.10:FF:000003">
    <property type="entry name" value="Calmodulin A"/>
    <property type="match status" value="1"/>
</dbReference>
<dbReference type="AlphaFoldDB" id="U7QN20"/>
<reference evidence="4 5" key="1">
    <citation type="journal article" date="2013" name="Front. Microbiol.">
        <title>Comparative genomic analyses of the cyanobacterium, Lyngbya aestuarii BL J, a powerful hydrogen producer.</title>
        <authorList>
            <person name="Kothari A."/>
            <person name="Vaughn M."/>
            <person name="Garcia-Pichel F."/>
        </authorList>
    </citation>
    <scope>NUCLEOTIDE SEQUENCE [LARGE SCALE GENOMIC DNA]</scope>
    <source>
        <strain evidence="4 5">BL J</strain>
    </source>
</reference>
<name>U7QN20_9CYAN</name>
<dbReference type="PROSITE" id="PS00018">
    <property type="entry name" value="EF_HAND_1"/>
    <property type="match status" value="1"/>
</dbReference>
<dbReference type="GO" id="GO:0005509">
    <property type="term" value="F:calcium ion binding"/>
    <property type="evidence" value="ECO:0007669"/>
    <property type="project" value="InterPro"/>
</dbReference>
<protein>
    <submittedName>
        <fullName evidence="4">EF-hand domain pair family protein</fullName>
    </submittedName>
</protein>
<evidence type="ECO:0000313" key="5">
    <source>
        <dbReference type="Proteomes" id="UP000017127"/>
    </source>
</evidence>
<proteinExistence type="predicted"/>
<dbReference type="RefSeq" id="WP_023064510.1">
    <property type="nucleotide sequence ID" value="NZ_AUZM01000004.1"/>
</dbReference>
<dbReference type="Gene3D" id="1.10.238.10">
    <property type="entry name" value="EF-hand"/>
    <property type="match status" value="2"/>
</dbReference>
<feature type="domain" description="EF-hand" evidence="3">
    <location>
        <begin position="53"/>
        <end position="88"/>
    </location>
</feature>
<keyword evidence="1" id="KW-0479">Metal-binding</keyword>
<dbReference type="Pfam" id="PF13499">
    <property type="entry name" value="EF-hand_7"/>
    <property type="match status" value="2"/>
</dbReference>
<keyword evidence="2" id="KW-0677">Repeat</keyword>
<comment type="caution">
    <text evidence="4">The sequence shown here is derived from an EMBL/GenBank/DDBJ whole genome shotgun (WGS) entry which is preliminary data.</text>
</comment>
<feature type="domain" description="EF-hand" evidence="3">
    <location>
        <begin position="92"/>
        <end position="118"/>
    </location>
</feature>
<evidence type="ECO:0000256" key="2">
    <source>
        <dbReference type="ARBA" id="ARBA00022737"/>
    </source>
</evidence>
<dbReference type="PANTHER" id="PTHR10891">
    <property type="entry name" value="EF-HAND CALCIUM-BINDING DOMAIN CONTAINING PROTEIN"/>
    <property type="match status" value="1"/>
</dbReference>
<evidence type="ECO:0000313" key="4">
    <source>
        <dbReference type="EMBL" id="ERT09283.1"/>
    </source>
</evidence>
<feature type="domain" description="EF-hand" evidence="3">
    <location>
        <begin position="119"/>
        <end position="154"/>
    </location>
</feature>
<keyword evidence="5" id="KW-1185">Reference proteome</keyword>
<dbReference type="PROSITE" id="PS50222">
    <property type="entry name" value="EF_HAND_2"/>
    <property type="match status" value="3"/>
</dbReference>
<gene>
    <name evidence="4" type="ORF">M595_0640</name>
</gene>
<accession>U7QN20</accession>
<dbReference type="OrthoDB" id="7356823at2"/>
<dbReference type="InterPro" id="IPR039647">
    <property type="entry name" value="EF_hand_pair_protein_CML-like"/>
</dbReference>
<dbReference type="EMBL" id="AUZM01000004">
    <property type="protein sequence ID" value="ERT09283.1"/>
    <property type="molecule type" value="Genomic_DNA"/>
</dbReference>
<organism evidence="4 5">
    <name type="scientific">Lyngbya aestuarii BL J</name>
    <dbReference type="NCBI Taxonomy" id="1348334"/>
    <lineage>
        <taxon>Bacteria</taxon>
        <taxon>Bacillati</taxon>
        <taxon>Cyanobacteriota</taxon>
        <taxon>Cyanophyceae</taxon>
        <taxon>Oscillatoriophycideae</taxon>
        <taxon>Oscillatoriales</taxon>
        <taxon>Microcoleaceae</taxon>
        <taxon>Lyngbya</taxon>
    </lineage>
</organism>
<evidence type="ECO:0000259" key="3">
    <source>
        <dbReference type="PROSITE" id="PS50222"/>
    </source>
</evidence>
<dbReference type="InterPro" id="IPR011992">
    <property type="entry name" value="EF-hand-dom_pair"/>
</dbReference>
<dbReference type="SMART" id="SM00054">
    <property type="entry name" value="EFh"/>
    <property type="match status" value="4"/>
</dbReference>